<keyword evidence="2" id="KW-1185">Reference proteome</keyword>
<dbReference type="RefSeq" id="WP_138657145.1">
    <property type="nucleotide sequence ID" value="NZ_VATY01000001.1"/>
</dbReference>
<dbReference type="Proteomes" id="UP000310314">
    <property type="component" value="Unassembled WGS sequence"/>
</dbReference>
<accession>A0A5S3PVW0</accession>
<proteinExistence type="predicted"/>
<dbReference type="NCBIfam" id="NF033205">
    <property type="entry name" value="IPExxxVDY"/>
    <property type="match status" value="1"/>
</dbReference>
<dbReference type="AlphaFoldDB" id="A0A5S3PVW0"/>
<dbReference type="EMBL" id="VATY01000001">
    <property type="protein sequence ID" value="TMM59156.1"/>
    <property type="molecule type" value="Genomic_DNA"/>
</dbReference>
<sequence>MMAIHKITDDFYEDSFTLLALHSSMEDYAIVYALNSCLKSNFKRASKDLDLTEDISFPIFEWRDEQNDSYWTLITNTSIQEESLVGSDLFANEPSYTKNHLVPEYKEADYLLKIEHDDDSIEERTVKQLQTIPKIITAYILEVDYLKSKNNLIF</sequence>
<reference evidence="1 2" key="1">
    <citation type="submission" date="2019-05" db="EMBL/GenBank/DDBJ databases">
        <authorList>
            <person name="Zhang J.-Y."/>
            <person name="Feg X."/>
            <person name="Du Z.-J."/>
        </authorList>
    </citation>
    <scope>NUCLEOTIDE SEQUENCE [LARGE SCALE GENOMIC DNA]</scope>
    <source>
        <strain evidence="1 2">RZ26</strain>
    </source>
</reference>
<comment type="caution">
    <text evidence="1">The sequence shown here is derived from an EMBL/GenBank/DDBJ whole genome shotgun (WGS) entry which is preliminary data.</text>
</comment>
<protein>
    <submittedName>
        <fullName evidence="1">IPExxxVDY family protein</fullName>
    </submittedName>
</protein>
<evidence type="ECO:0000313" key="2">
    <source>
        <dbReference type="Proteomes" id="UP000310314"/>
    </source>
</evidence>
<dbReference type="OrthoDB" id="676614at2"/>
<gene>
    <name evidence="1" type="ORF">FEE95_06910</name>
</gene>
<dbReference type="InterPro" id="IPR047690">
    <property type="entry name" value="IPExxxVDY_fam"/>
</dbReference>
<organism evidence="1 2">
    <name type="scientific">Maribacter algarum</name>
    <name type="common">ex Zhang et al. 2020</name>
    <dbReference type="NCBI Taxonomy" id="2578118"/>
    <lineage>
        <taxon>Bacteria</taxon>
        <taxon>Pseudomonadati</taxon>
        <taxon>Bacteroidota</taxon>
        <taxon>Flavobacteriia</taxon>
        <taxon>Flavobacteriales</taxon>
        <taxon>Flavobacteriaceae</taxon>
        <taxon>Maribacter</taxon>
    </lineage>
</organism>
<evidence type="ECO:0000313" key="1">
    <source>
        <dbReference type="EMBL" id="TMM59156.1"/>
    </source>
</evidence>
<name>A0A5S3PVW0_9FLAO</name>